<feature type="compositionally biased region" description="Gly residues" evidence="1">
    <location>
        <begin position="145"/>
        <end position="158"/>
    </location>
</feature>
<evidence type="ECO:0000313" key="5">
    <source>
        <dbReference type="Proteomes" id="UP000189674"/>
    </source>
</evidence>
<dbReference type="KEGG" id="alus:STSP2_03425"/>
<dbReference type="Proteomes" id="UP000189674">
    <property type="component" value="Chromosome"/>
</dbReference>
<name>A0A1U9NQN2_9BACT</name>
<sequence precursor="true">MKSNKNMTRSRLYPVALVGMGLQMCIFALLATVSPVQAATGEYSLMVQRSPVDGGTVTPDAGVHSYNKAEKTTITASPRPGYRFAGWLGDVGNNSSASTTITVDSPKMVVAVFQREDEEETVILTEEQSPQSQASGPLHRNSRGVGAGGGASPAGGGFPIASGDDDPEIIPVDPPETPEIPEPATILLLGAGGLLLRRRPRQK</sequence>
<proteinExistence type="predicted"/>
<dbReference type="InterPro" id="IPR044060">
    <property type="entry name" value="Bacterial_rp_domain"/>
</dbReference>
<feature type="region of interest" description="Disordered" evidence="1">
    <location>
        <begin position="125"/>
        <end position="185"/>
    </location>
</feature>
<evidence type="ECO:0000313" key="4">
    <source>
        <dbReference type="EMBL" id="AQT70219.1"/>
    </source>
</evidence>
<dbReference type="EMBL" id="CP019791">
    <property type="protein sequence ID" value="AQT70219.1"/>
    <property type="molecule type" value="Genomic_DNA"/>
</dbReference>
<feature type="domain" description="Ice-binding protein C-terminal" evidence="2">
    <location>
        <begin position="180"/>
        <end position="199"/>
    </location>
</feature>
<evidence type="ECO:0000259" key="3">
    <source>
        <dbReference type="Pfam" id="PF18998"/>
    </source>
</evidence>
<dbReference type="Pfam" id="PF07589">
    <property type="entry name" value="PEP-CTERM"/>
    <property type="match status" value="1"/>
</dbReference>
<evidence type="ECO:0008006" key="6">
    <source>
        <dbReference type="Google" id="ProtNLM"/>
    </source>
</evidence>
<feature type="domain" description="Bacterial repeat" evidence="3">
    <location>
        <begin position="46"/>
        <end position="115"/>
    </location>
</feature>
<dbReference type="RefSeq" id="WP_169853301.1">
    <property type="nucleotide sequence ID" value="NZ_CP019791.1"/>
</dbReference>
<gene>
    <name evidence="4" type="ORF">STSP2_03425</name>
</gene>
<keyword evidence="5" id="KW-1185">Reference proteome</keyword>
<dbReference type="STRING" id="1936003.STSP2_03425"/>
<dbReference type="NCBIfam" id="TIGR02595">
    <property type="entry name" value="PEP_CTERM"/>
    <property type="match status" value="1"/>
</dbReference>
<organism evidence="4 5">
    <name type="scientific">Anaerohalosphaera lusitana</name>
    <dbReference type="NCBI Taxonomy" id="1936003"/>
    <lineage>
        <taxon>Bacteria</taxon>
        <taxon>Pseudomonadati</taxon>
        <taxon>Planctomycetota</taxon>
        <taxon>Phycisphaerae</taxon>
        <taxon>Sedimentisphaerales</taxon>
        <taxon>Anaerohalosphaeraceae</taxon>
        <taxon>Anaerohalosphaera</taxon>
    </lineage>
</organism>
<dbReference type="InterPro" id="IPR013424">
    <property type="entry name" value="Ice-binding_C"/>
</dbReference>
<protein>
    <recommendedName>
        <fullName evidence="6">PEP-CTERM protein-sorting domain-containing protein</fullName>
    </recommendedName>
</protein>
<reference evidence="5" key="1">
    <citation type="submission" date="2017-02" db="EMBL/GenBank/DDBJ databases">
        <title>Comparative genomics and description of representatives of a novel lineage of planctomycetes thriving in anoxic sediments.</title>
        <authorList>
            <person name="Spring S."/>
            <person name="Bunk B."/>
            <person name="Sproer C."/>
        </authorList>
    </citation>
    <scope>NUCLEOTIDE SEQUENCE [LARGE SCALE GENOMIC DNA]</scope>
    <source>
        <strain evidence="5">ST-NAGAB-D1</strain>
    </source>
</reference>
<dbReference type="AlphaFoldDB" id="A0A1U9NQN2"/>
<feature type="compositionally biased region" description="Pro residues" evidence="1">
    <location>
        <begin position="172"/>
        <end position="181"/>
    </location>
</feature>
<evidence type="ECO:0000259" key="2">
    <source>
        <dbReference type="Pfam" id="PF07589"/>
    </source>
</evidence>
<dbReference type="Pfam" id="PF18998">
    <property type="entry name" value="Flg_new_2"/>
    <property type="match status" value="1"/>
</dbReference>
<evidence type="ECO:0000256" key="1">
    <source>
        <dbReference type="SAM" id="MobiDB-lite"/>
    </source>
</evidence>
<accession>A0A1U9NQN2</accession>